<evidence type="ECO:0000313" key="2">
    <source>
        <dbReference type="EMBL" id="OZI37140.1"/>
    </source>
</evidence>
<proteinExistence type="inferred from homology"/>
<comment type="similarity">
    <text evidence="1">Belongs to the short-chain dehydrogenases/reductases (SDR) family.</text>
</comment>
<dbReference type="EMBL" id="NEVM01000001">
    <property type="protein sequence ID" value="OZI37140.1"/>
    <property type="molecule type" value="Genomic_DNA"/>
</dbReference>
<gene>
    <name evidence="2" type="ORF">CAL29_01540</name>
</gene>
<dbReference type="Pfam" id="PF13561">
    <property type="entry name" value="adh_short_C2"/>
    <property type="match status" value="1"/>
</dbReference>
<dbReference type="InterPro" id="IPR036291">
    <property type="entry name" value="NAD(P)-bd_dom_sf"/>
</dbReference>
<evidence type="ECO:0000256" key="1">
    <source>
        <dbReference type="ARBA" id="ARBA00006484"/>
    </source>
</evidence>
<dbReference type="SUPFAM" id="SSF51735">
    <property type="entry name" value="NAD(P)-binding Rossmann-fold domains"/>
    <property type="match status" value="1"/>
</dbReference>
<dbReference type="OrthoDB" id="9803333at2"/>
<dbReference type="Gene3D" id="3.40.50.720">
    <property type="entry name" value="NAD(P)-binding Rossmann-like Domain"/>
    <property type="match status" value="1"/>
</dbReference>
<name>A0A261SK56_9BORD</name>
<dbReference type="AlphaFoldDB" id="A0A261SK56"/>
<accession>A0A261SK56</accession>
<keyword evidence="3" id="KW-1185">Reference proteome</keyword>
<protein>
    <submittedName>
        <fullName evidence="2">3-oxoacyl-ACP reductase</fullName>
    </submittedName>
</protein>
<comment type="caution">
    <text evidence="2">The sequence shown here is derived from an EMBL/GenBank/DDBJ whole genome shotgun (WGS) entry which is preliminary data.</text>
</comment>
<dbReference type="PANTHER" id="PTHR42879:SF6">
    <property type="entry name" value="NADPH-DEPENDENT REDUCTASE BACG"/>
    <property type="match status" value="1"/>
</dbReference>
<dbReference type="Proteomes" id="UP000216020">
    <property type="component" value="Unassembled WGS sequence"/>
</dbReference>
<dbReference type="RefSeq" id="WP_094851247.1">
    <property type="nucleotide sequence ID" value="NZ_NEVM01000001.1"/>
</dbReference>
<evidence type="ECO:0000313" key="3">
    <source>
        <dbReference type="Proteomes" id="UP000216020"/>
    </source>
</evidence>
<sequence>MDLNLKGKIVLVTGGTKGIGLETARVFLREGATVAIVSRSQANVDKALRALEGSGAVLWGKAADLSNAGAAARLAADVELEVGPIDILVNSAGSARRTAVDDLGPDAWQAGLCAKFFSYVYIQDEVLKRMRARAEAAGTLPGGVHERQHGAVVNVVGMGGKAPTETHLPGSAANAALLISTMGLAQFYGRYGIRINSVNPGVTLTDRMEETLRAEAQRQGIDREEAYSRGAARSPLGRYGRPEEIANLIAFVASERASYIVGASISADGGQRAIL</sequence>
<dbReference type="InterPro" id="IPR050259">
    <property type="entry name" value="SDR"/>
</dbReference>
<reference evidence="3" key="1">
    <citation type="submission" date="2017-05" db="EMBL/GenBank/DDBJ databases">
        <title>Complete and WGS of Bordetella genogroups.</title>
        <authorList>
            <person name="Spilker T."/>
            <person name="Lipuma J."/>
        </authorList>
    </citation>
    <scope>NUCLEOTIDE SEQUENCE [LARGE SCALE GENOMIC DNA]</scope>
    <source>
        <strain evidence="3">AU16122</strain>
    </source>
</reference>
<organism evidence="2 3">
    <name type="scientific">Bordetella genomosp. 10</name>
    <dbReference type="NCBI Taxonomy" id="1416804"/>
    <lineage>
        <taxon>Bacteria</taxon>
        <taxon>Pseudomonadati</taxon>
        <taxon>Pseudomonadota</taxon>
        <taxon>Betaproteobacteria</taxon>
        <taxon>Burkholderiales</taxon>
        <taxon>Alcaligenaceae</taxon>
        <taxon>Bordetella</taxon>
    </lineage>
</organism>
<dbReference type="PRINTS" id="PR00081">
    <property type="entry name" value="GDHRDH"/>
</dbReference>
<dbReference type="InterPro" id="IPR002347">
    <property type="entry name" value="SDR_fam"/>
</dbReference>
<dbReference type="PANTHER" id="PTHR42879">
    <property type="entry name" value="3-OXOACYL-(ACYL-CARRIER-PROTEIN) REDUCTASE"/>
    <property type="match status" value="1"/>
</dbReference>